<name>A0A7W7R9P0_KITKI</name>
<evidence type="ECO:0000313" key="2">
    <source>
        <dbReference type="EMBL" id="MBB4927939.1"/>
    </source>
</evidence>
<gene>
    <name evidence="2" type="ORF">FHR34_007034</name>
</gene>
<evidence type="ECO:0008006" key="4">
    <source>
        <dbReference type="Google" id="ProtNLM"/>
    </source>
</evidence>
<reference evidence="2 3" key="1">
    <citation type="submission" date="2020-08" db="EMBL/GenBank/DDBJ databases">
        <title>Sequencing the genomes of 1000 actinobacteria strains.</title>
        <authorList>
            <person name="Klenk H.-P."/>
        </authorList>
    </citation>
    <scope>NUCLEOTIDE SEQUENCE [LARGE SCALE GENOMIC DNA]</scope>
    <source>
        <strain evidence="2 3">DSM 41654</strain>
    </source>
</reference>
<feature type="signal peptide" evidence="1">
    <location>
        <begin position="1"/>
        <end position="31"/>
    </location>
</feature>
<dbReference type="RefSeq" id="WP_184944754.1">
    <property type="nucleotide sequence ID" value="NZ_JACHJV010000002.1"/>
</dbReference>
<keyword evidence="1" id="KW-0732">Signal</keyword>
<dbReference type="AlphaFoldDB" id="A0A7W7R9P0"/>
<dbReference type="Proteomes" id="UP000540506">
    <property type="component" value="Unassembled WGS sequence"/>
</dbReference>
<sequence length="226" mass="24124">MTNITARRQLRILVMAATLALGASGAGGAQASVAAQACPTAELFATSNTAIITDPADPRLKNSLRAFDREVRGIIRANGARAGASKLLDGVFWSDDLKQITYERSREFDVNDVGRDGLHHIAAVIRKQYHQESVLTFRCLASTSPQTNAIEIQAPGVSATKLHDALLADPQALDELGGGSTTLDGRLVLIAPLANLPLAKKFTSELGVAWERTQVRYGADEFVTGD</sequence>
<keyword evidence="3" id="KW-1185">Reference proteome</keyword>
<dbReference type="EMBL" id="JACHJV010000002">
    <property type="protein sequence ID" value="MBB4927939.1"/>
    <property type="molecule type" value="Genomic_DNA"/>
</dbReference>
<proteinExistence type="predicted"/>
<evidence type="ECO:0000313" key="3">
    <source>
        <dbReference type="Proteomes" id="UP000540506"/>
    </source>
</evidence>
<feature type="chain" id="PRO_5031512538" description="Secreted protein" evidence="1">
    <location>
        <begin position="32"/>
        <end position="226"/>
    </location>
</feature>
<evidence type="ECO:0000256" key="1">
    <source>
        <dbReference type="SAM" id="SignalP"/>
    </source>
</evidence>
<accession>A0A7W7R9P0</accession>
<organism evidence="2 3">
    <name type="scientific">Kitasatospora kifunensis</name>
    <name type="common">Streptomyces kifunensis</name>
    <dbReference type="NCBI Taxonomy" id="58351"/>
    <lineage>
        <taxon>Bacteria</taxon>
        <taxon>Bacillati</taxon>
        <taxon>Actinomycetota</taxon>
        <taxon>Actinomycetes</taxon>
        <taxon>Kitasatosporales</taxon>
        <taxon>Streptomycetaceae</taxon>
        <taxon>Kitasatospora</taxon>
    </lineage>
</organism>
<protein>
    <recommendedName>
        <fullName evidence="4">Secreted protein</fullName>
    </recommendedName>
</protein>
<comment type="caution">
    <text evidence="2">The sequence shown here is derived from an EMBL/GenBank/DDBJ whole genome shotgun (WGS) entry which is preliminary data.</text>
</comment>